<feature type="site" description="Positions ribitol 5-phosphate for the nucleophilic attack" evidence="4">
    <location>
        <position position="157"/>
    </location>
</feature>
<dbReference type="Pfam" id="PF01128">
    <property type="entry name" value="IspD"/>
    <property type="match status" value="1"/>
</dbReference>
<dbReference type="GO" id="GO:0019350">
    <property type="term" value="P:teichoic acid biosynthetic process"/>
    <property type="evidence" value="ECO:0007669"/>
    <property type="project" value="UniProtKB-KW"/>
</dbReference>
<feature type="site" description="Positions ribitol 5-phosphate for the nucleophilic attack" evidence="4">
    <location>
        <position position="214"/>
    </location>
</feature>
<organism evidence="5 6">
    <name type="scientific">Butyrivibrio proteoclasticus</name>
    <dbReference type="NCBI Taxonomy" id="43305"/>
    <lineage>
        <taxon>Bacteria</taxon>
        <taxon>Bacillati</taxon>
        <taxon>Bacillota</taxon>
        <taxon>Clostridia</taxon>
        <taxon>Lachnospirales</taxon>
        <taxon>Lachnospiraceae</taxon>
        <taxon>Butyrivibrio</taxon>
    </lineage>
</organism>
<feature type="binding site" evidence="4">
    <location>
        <begin position="80"/>
        <end position="86"/>
    </location>
    <ligand>
        <name>CTP</name>
        <dbReference type="ChEBI" id="CHEBI:37563"/>
    </ligand>
</feature>
<dbReference type="PANTHER" id="PTHR43015">
    <property type="entry name" value="D-RIBITOL-5-PHOSPHATE CYTIDYLYLTRANSFERASE"/>
    <property type="match status" value="1"/>
</dbReference>
<accession>A0A1I5TB88</accession>
<dbReference type="Gene3D" id="3.90.550.10">
    <property type="entry name" value="Spore Coat Polysaccharide Biosynthesis Protein SpsA, Chain A"/>
    <property type="match status" value="1"/>
</dbReference>
<name>A0A1I5TB88_9FIRM</name>
<protein>
    <recommendedName>
        <fullName evidence="4">Ribitol-5-phosphate cytidylyltransferase</fullName>
        <ecNumber evidence="4">2.7.7.40</ecNumber>
    </recommendedName>
</protein>
<dbReference type="Proteomes" id="UP000182624">
    <property type="component" value="Unassembled WGS sequence"/>
</dbReference>
<dbReference type="CDD" id="cd02516">
    <property type="entry name" value="CDP-ME_synthetase"/>
    <property type="match status" value="1"/>
</dbReference>
<dbReference type="GO" id="GO:0008299">
    <property type="term" value="P:isoprenoid biosynthetic process"/>
    <property type="evidence" value="ECO:0007669"/>
    <property type="project" value="InterPro"/>
</dbReference>
<sequence>MNIAVIFAGGVGHRMHTKELPKQFLEVYGKPVIIHTLEKFEQHNEVDAIVIACVKEWIPYLNNLITDYHLQKAKSVVVGGKTGQESIYNGLVAAKAIAYEKAVVLIHDGVRPFITPELISDNIASVKKHGSAITTSKVTETILVVNGESSIDEVPDRNNSRLAKAPQSFYLDDILKAHETARSEKRNDFIDSCSLMQHYGYKLHLVDGPIENIKVTTPQDIFTMRSVFEAREILKMQEQAE</sequence>
<evidence type="ECO:0000313" key="5">
    <source>
        <dbReference type="EMBL" id="SFP80238.1"/>
    </source>
</evidence>
<comment type="function">
    <text evidence="4">Catalyzes the transfer of the cytidylyl group of CTP to D-ribitol 5-phosphate.</text>
</comment>
<dbReference type="PANTHER" id="PTHR43015:SF1">
    <property type="entry name" value="D-RIBITOL-5-PHOSPHATE CYTIDYLYLTRANSFERASE"/>
    <property type="match status" value="1"/>
</dbReference>
<dbReference type="GO" id="GO:0047349">
    <property type="term" value="F:D-ribitol-5-phosphate cytidylyltransferase activity"/>
    <property type="evidence" value="ECO:0007669"/>
    <property type="project" value="UniProtKB-UniRule"/>
</dbReference>
<evidence type="ECO:0000256" key="4">
    <source>
        <dbReference type="HAMAP-Rule" id="MF_02068"/>
    </source>
</evidence>
<dbReference type="InterPro" id="IPR034683">
    <property type="entry name" value="IspD/TarI"/>
</dbReference>
<dbReference type="InterPro" id="IPR029044">
    <property type="entry name" value="Nucleotide-diphossugar_trans"/>
</dbReference>
<dbReference type="RefSeq" id="WP_074886384.1">
    <property type="nucleotide sequence ID" value="NZ_FOXO01000008.1"/>
</dbReference>
<dbReference type="GO" id="GO:0005829">
    <property type="term" value="C:cytosol"/>
    <property type="evidence" value="ECO:0007669"/>
    <property type="project" value="TreeGrafter"/>
</dbReference>
<dbReference type="GO" id="GO:0050518">
    <property type="term" value="F:2-C-methyl-D-erythritol 4-phosphate cytidylyltransferase activity"/>
    <property type="evidence" value="ECO:0007669"/>
    <property type="project" value="UniProtKB-ARBA"/>
</dbReference>
<gene>
    <name evidence="5" type="ORF">SAMN04487928_108109</name>
</gene>
<dbReference type="SUPFAM" id="SSF53448">
    <property type="entry name" value="Nucleotide-diphospho-sugar transferases"/>
    <property type="match status" value="1"/>
</dbReference>
<evidence type="ECO:0000256" key="3">
    <source>
        <dbReference type="ARBA" id="ARBA00022944"/>
    </source>
</evidence>
<reference evidence="6" key="1">
    <citation type="submission" date="2016-10" db="EMBL/GenBank/DDBJ databases">
        <authorList>
            <person name="Varghese N."/>
            <person name="Submissions S."/>
        </authorList>
    </citation>
    <scope>NUCLEOTIDE SEQUENCE [LARGE SCALE GENOMIC DNA]</scope>
    <source>
        <strain evidence="6">P18</strain>
    </source>
</reference>
<dbReference type="InterPro" id="IPR034709">
    <property type="entry name" value="TarI"/>
</dbReference>
<feature type="binding site" evidence="4">
    <location>
        <begin position="7"/>
        <end position="10"/>
    </location>
    <ligand>
        <name>CTP</name>
        <dbReference type="ChEBI" id="CHEBI:37563"/>
    </ligand>
</feature>
<keyword evidence="6" id="KW-1185">Reference proteome</keyword>
<keyword evidence="3" id="KW-0777">Teichoic acid biosynthesis</keyword>
<evidence type="ECO:0000256" key="2">
    <source>
        <dbReference type="ARBA" id="ARBA00022695"/>
    </source>
</evidence>
<comment type="catalytic activity">
    <reaction evidence="4">
        <text>D-ribitol 5-phosphate + CTP + H(+) = CDP-L-ribitol + diphosphate</text>
        <dbReference type="Rhea" id="RHEA:12456"/>
        <dbReference type="ChEBI" id="CHEBI:15378"/>
        <dbReference type="ChEBI" id="CHEBI:33019"/>
        <dbReference type="ChEBI" id="CHEBI:37563"/>
        <dbReference type="ChEBI" id="CHEBI:57608"/>
        <dbReference type="ChEBI" id="CHEBI:57695"/>
        <dbReference type="EC" id="2.7.7.40"/>
    </reaction>
</comment>
<dbReference type="EMBL" id="FOXO01000008">
    <property type="protein sequence ID" value="SFP80238.1"/>
    <property type="molecule type" value="Genomic_DNA"/>
</dbReference>
<keyword evidence="1 4" id="KW-0808">Transferase</keyword>
<comment type="caution">
    <text evidence="4">Lacks conserved residue(s) required for the propagation of feature annotation.</text>
</comment>
<comment type="similarity">
    <text evidence="4">Belongs to the IspD/TarI cytidylyltransferase family. TarI subfamily.</text>
</comment>
<dbReference type="NCBIfam" id="NF001183">
    <property type="entry name" value="PRK00155.1-3"/>
    <property type="match status" value="1"/>
</dbReference>
<feature type="site" description="Transition state stabilizer" evidence="4">
    <location>
        <position position="22"/>
    </location>
</feature>
<dbReference type="AlphaFoldDB" id="A0A1I5TB88"/>
<dbReference type="OrthoDB" id="9806837at2"/>
<evidence type="ECO:0000256" key="1">
    <source>
        <dbReference type="ARBA" id="ARBA00022679"/>
    </source>
</evidence>
<dbReference type="FunFam" id="3.90.550.10:FF:000003">
    <property type="entry name" value="2-C-methyl-D-erythritol 4-phosphate cytidylyltransferase"/>
    <property type="match status" value="1"/>
</dbReference>
<dbReference type="HAMAP" id="MF_02068">
    <property type="entry name" value="TarI"/>
    <property type="match status" value="1"/>
</dbReference>
<keyword evidence="2 4" id="KW-0548">Nucleotidyltransferase</keyword>
<dbReference type="InterPro" id="IPR018294">
    <property type="entry name" value="ISPD_synthase_CS"/>
</dbReference>
<evidence type="ECO:0000313" key="6">
    <source>
        <dbReference type="Proteomes" id="UP000182624"/>
    </source>
</evidence>
<dbReference type="PROSITE" id="PS01295">
    <property type="entry name" value="ISPD"/>
    <property type="match status" value="1"/>
</dbReference>
<proteinExistence type="inferred from homology"/>
<dbReference type="EC" id="2.7.7.40" evidence="4"/>
<feature type="site" description="Transition state stabilizer" evidence="4">
    <location>
        <position position="14"/>
    </location>
</feature>